<name>A0A0A0BU62_9CELL</name>
<dbReference type="PANTHER" id="PTHR43811">
    <property type="entry name" value="FKBP-TYPE PEPTIDYL-PROLYL CIS-TRANS ISOMERASE FKPA"/>
    <property type="match status" value="1"/>
</dbReference>
<comment type="catalytic activity">
    <reaction evidence="1 6">
        <text>[protein]-peptidylproline (omega=180) = [protein]-peptidylproline (omega=0)</text>
        <dbReference type="Rhea" id="RHEA:16237"/>
        <dbReference type="Rhea" id="RHEA-COMP:10747"/>
        <dbReference type="Rhea" id="RHEA-COMP:10748"/>
        <dbReference type="ChEBI" id="CHEBI:83833"/>
        <dbReference type="ChEBI" id="CHEBI:83834"/>
        <dbReference type="EC" id="5.2.1.8"/>
    </reaction>
</comment>
<dbReference type="GO" id="GO:0003755">
    <property type="term" value="F:peptidyl-prolyl cis-trans isomerase activity"/>
    <property type="evidence" value="ECO:0007669"/>
    <property type="project" value="UniProtKB-KW"/>
</dbReference>
<evidence type="ECO:0000313" key="9">
    <source>
        <dbReference type="EMBL" id="KGM11515.1"/>
    </source>
</evidence>
<comment type="similarity">
    <text evidence="2">Belongs to the FKBP-type PPIase family.</text>
</comment>
<comment type="caution">
    <text evidence="9">The sequence shown here is derived from an EMBL/GenBank/DDBJ whole genome shotgun (WGS) entry which is preliminary data.</text>
</comment>
<reference evidence="9 10" key="1">
    <citation type="submission" date="2013-08" db="EMBL/GenBank/DDBJ databases">
        <title>Genome sequencing of Cellulomonas carbonis T26.</title>
        <authorList>
            <person name="Chen F."/>
            <person name="Li Y."/>
            <person name="Wang G."/>
        </authorList>
    </citation>
    <scope>NUCLEOTIDE SEQUENCE [LARGE SCALE GENOMIC DNA]</scope>
    <source>
        <strain evidence="9 10">T26</strain>
    </source>
</reference>
<evidence type="ECO:0000256" key="5">
    <source>
        <dbReference type="ARBA" id="ARBA00023235"/>
    </source>
</evidence>
<dbReference type="InterPro" id="IPR046357">
    <property type="entry name" value="PPIase_dom_sf"/>
</dbReference>
<dbReference type="Pfam" id="PF00254">
    <property type="entry name" value="FKBP_C"/>
    <property type="match status" value="2"/>
</dbReference>
<evidence type="ECO:0000259" key="8">
    <source>
        <dbReference type="PROSITE" id="PS50059"/>
    </source>
</evidence>
<keyword evidence="10" id="KW-1185">Reference proteome</keyword>
<dbReference type="RefSeq" id="WP_229734539.1">
    <property type="nucleotide sequence ID" value="NZ_AXCY01000019.1"/>
</dbReference>
<proteinExistence type="inferred from homology"/>
<evidence type="ECO:0000256" key="6">
    <source>
        <dbReference type="PROSITE-ProRule" id="PRU00277"/>
    </source>
</evidence>
<dbReference type="PROSITE" id="PS50059">
    <property type="entry name" value="FKBP_PPIASE"/>
    <property type="match status" value="2"/>
</dbReference>
<protein>
    <recommendedName>
        <fullName evidence="3 6">peptidylprolyl isomerase</fullName>
        <ecNumber evidence="3 6">5.2.1.8</ecNumber>
    </recommendedName>
</protein>
<dbReference type="EMBL" id="AXCY01000019">
    <property type="protein sequence ID" value="KGM11515.1"/>
    <property type="molecule type" value="Genomic_DNA"/>
</dbReference>
<feature type="domain" description="PPIase FKBP-type" evidence="8">
    <location>
        <begin position="94"/>
        <end position="154"/>
    </location>
</feature>
<evidence type="ECO:0000256" key="7">
    <source>
        <dbReference type="SAM" id="MobiDB-lite"/>
    </source>
</evidence>
<keyword evidence="5 6" id="KW-0413">Isomerase</keyword>
<reference evidence="9 10" key="2">
    <citation type="journal article" date="2015" name="Stand. Genomic Sci.">
        <title>Draft genome sequence of Cellulomonas carbonis T26(T) and comparative analysis of six Cellulomonas genomes.</title>
        <authorList>
            <person name="Zhuang W."/>
            <person name="Zhang S."/>
            <person name="Xia X."/>
            <person name="Wang G."/>
        </authorList>
    </citation>
    <scope>NUCLEOTIDE SEQUENCE [LARGE SCALE GENOMIC DNA]</scope>
    <source>
        <strain evidence="9 10">T26</strain>
    </source>
</reference>
<dbReference type="PROSITE" id="PS51257">
    <property type="entry name" value="PROKAR_LIPOPROTEIN"/>
    <property type="match status" value="1"/>
</dbReference>
<keyword evidence="4 6" id="KW-0697">Rotamase</keyword>
<evidence type="ECO:0000256" key="4">
    <source>
        <dbReference type="ARBA" id="ARBA00023110"/>
    </source>
</evidence>
<feature type="domain" description="PPIase FKBP-type" evidence="8">
    <location>
        <begin position="236"/>
        <end position="323"/>
    </location>
</feature>
<evidence type="ECO:0000256" key="2">
    <source>
        <dbReference type="ARBA" id="ARBA00006577"/>
    </source>
</evidence>
<dbReference type="EC" id="5.2.1.8" evidence="3 6"/>
<dbReference type="AlphaFoldDB" id="A0A0A0BU62"/>
<evidence type="ECO:0000256" key="3">
    <source>
        <dbReference type="ARBA" id="ARBA00013194"/>
    </source>
</evidence>
<gene>
    <name evidence="9" type="ORF">N868_17125</name>
</gene>
<feature type="region of interest" description="Disordered" evidence="7">
    <location>
        <begin position="17"/>
        <end position="44"/>
    </location>
</feature>
<sequence length="323" mass="33616">MRRLAAALLTTTLLLAGCGQSSEEPETEPTESASTDGADGAAEATPEDLAALEAVEVEGDLGAAPTLTFEQPFAVSAPVAIVETEGTGSELAEGQSVTFHYVAYDGDNGETLGSTWETDQPLRMKLGDQQYYIPALTEAMAGQKVGTRFLFATPGGEATEEAEAFAAAVMAVEVIEAKDVPTRAEGTAVAPVEGLPTVTLGEDGAPSVEIPEGSTAPTDLTVQPLIEGTGPEVQQGQTISVQYHGVKYSDGEVFDSSWERGTPAEFAIGVGQVIQGWDQALVGQEVGSQVLLVIPPDLAYGGQPDHELAEETLVFVVDILDAY</sequence>
<evidence type="ECO:0000313" key="10">
    <source>
        <dbReference type="Proteomes" id="UP000029839"/>
    </source>
</evidence>
<accession>A0A0A0BU62</accession>
<dbReference type="InterPro" id="IPR001179">
    <property type="entry name" value="PPIase_FKBP_dom"/>
</dbReference>
<organism evidence="9 10">
    <name type="scientific">Cellulomonas carbonis T26</name>
    <dbReference type="NCBI Taxonomy" id="947969"/>
    <lineage>
        <taxon>Bacteria</taxon>
        <taxon>Bacillati</taxon>
        <taxon>Actinomycetota</taxon>
        <taxon>Actinomycetes</taxon>
        <taxon>Micrococcales</taxon>
        <taxon>Cellulomonadaceae</taxon>
        <taxon>Cellulomonas</taxon>
    </lineage>
</organism>
<dbReference type="SUPFAM" id="SSF54534">
    <property type="entry name" value="FKBP-like"/>
    <property type="match status" value="2"/>
</dbReference>
<dbReference type="Gene3D" id="3.10.50.40">
    <property type="match status" value="2"/>
</dbReference>
<dbReference type="PANTHER" id="PTHR43811:SF19">
    <property type="entry name" value="39 KDA FK506-BINDING NUCLEAR PROTEIN"/>
    <property type="match status" value="1"/>
</dbReference>
<evidence type="ECO:0000256" key="1">
    <source>
        <dbReference type="ARBA" id="ARBA00000971"/>
    </source>
</evidence>
<dbReference type="Proteomes" id="UP000029839">
    <property type="component" value="Unassembled WGS sequence"/>
</dbReference>